<comment type="caution">
    <text evidence="6">The sequence shown here is derived from an EMBL/GenBank/DDBJ whole genome shotgun (WGS) entry which is preliminary data.</text>
</comment>
<dbReference type="Proteomes" id="UP000033434">
    <property type="component" value="Unassembled WGS sequence"/>
</dbReference>
<dbReference type="InterPro" id="IPR018201">
    <property type="entry name" value="Ketoacyl_synth_AS"/>
</dbReference>
<comment type="pathway">
    <text evidence="1">Lipid metabolism; fatty acid biosynthesis.</text>
</comment>
<sequence>MPECKSQVVITGYGVISSCGDNAQELYDSMQSQRSGVVPLSCFDVTGLPSDIAGIVRSVREKHQDKQTDLPDFSTLFAIEAIEEALSAANLSRHTLANKRVALCVGNANTGMEKLEQGIMENLYEGLVEYPAHKQSDNIAKHFGVLGPVLTFTSACTSSSSALGFAKQLLDNDMADVVIAGGTDALAKTIYAGFHSLQSVAPEVCSPYDVKMGLSLGEGAGFLVLENHNHAQARNQKAVMQLASTASSLDAFHATAPEPEGAGVRRSFETALRSSDVNPEDLDYVNTHGTGTPANDGAELKGIFAALNSQDKASIPVSSSKSYFGHTLGAAGAIEFISALVAIEKGQLPSTLNGDDIREDCQGHKIIVNGLIDHSVECIGATNSAFGGHNTTMLARKSVSAISKVEGKKVYILGYAGIAEQGGYSNGSDQPLLSYDGEFALKPFQPKLYRRRMSTIGQYAIGASYLAFSGADVDYSDAEKPPIGAYFGTTLGASQVQQRNLSDLQEYGPTGVKSTLFPDTVLNAPLGNLALAFDLKGCSANFSDLGNEGMHALWHAFMDLSEDKIACALVCSAEDKSDTSDLVWQQMQVDEHRLASSANALIAVNEQDPRASRALAQVSEFNAGRWVFDEDSQQWNCAALAQLTVKPDLLVLSMVNTEQFEAISKALETQFPNTQVINGRAYKESGIACQSLDAISLATCALNGRMFMGREVALQNTSKSESVLVMSVNTQLSATTCLVSTVKGK</sequence>
<dbReference type="Gene3D" id="3.40.47.10">
    <property type="match status" value="2"/>
</dbReference>
<dbReference type="InterPro" id="IPR016039">
    <property type="entry name" value="Thiolase-like"/>
</dbReference>
<dbReference type="InterPro" id="IPR000794">
    <property type="entry name" value="Beta-ketoacyl_synthase"/>
</dbReference>
<evidence type="ECO:0000256" key="4">
    <source>
        <dbReference type="RuleBase" id="RU003694"/>
    </source>
</evidence>
<protein>
    <recommendedName>
        <fullName evidence="5">Ketosynthase family 3 (KS3) domain-containing protein</fullName>
    </recommendedName>
</protein>
<dbReference type="CDD" id="cd00834">
    <property type="entry name" value="KAS_I_II"/>
    <property type="match status" value="1"/>
</dbReference>
<dbReference type="EMBL" id="AUXW01000177">
    <property type="protein sequence ID" value="KKE81774.1"/>
    <property type="molecule type" value="Genomic_DNA"/>
</dbReference>
<name>A0A0F6A8P7_9GAMM</name>
<evidence type="ECO:0000256" key="2">
    <source>
        <dbReference type="ARBA" id="ARBA00008467"/>
    </source>
</evidence>
<dbReference type="GO" id="GO:0005829">
    <property type="term" value="C:cytosol"/>
    <property type="evidence" value="ECO:0007669"/>
    <property type="project" value="TreeGrafter"/>
</dbReference>
<comment type="similarity">
    <text evidence="2 4">Belongs to the thiolase-like superfamily. Beta-ketoacyl-ACP synthases family.</text>
</comment>
<reference evidence="6 7" key="1">
    <citation type="journal article" date="2015" name="BMC Genomics">
        <title>Genome mining reveals unlocked bioactive potential of marine Gram-negative bacteria.</title>
        <authorList>
            <person name="Machado H."/>
            <person name="Sonnenschein E.C."/>
            <person name="Melchiorsen J."/>
            <person name="Gram L."/>
        </authorList>
    </citation>
    <scope>NUCLEOTIDE SEQUENCE [LARGE SCALE GENOMIC DNA]</scope>
    <source>
        <strain evidence="6 7">S4054</strain>
    </source>
</reference>
<evidence type="ECO:0000256" key="3">
    <source>
        <dbReference type="ARBA" id="ARBA00022679"/>
    </source>
</evidence>
<dbReference type="UniPathway" id="UPA00094"/>
<dbReference type="Pfam" id="PF02801">
    <property type="entry name" value="Ketoacyl-synt_C"/>
    <property type="match status" value="1"/>
</dbReference>
<dbReference type="InterPro" id="IPR014030">
    <property type="entry name" value="Ketoacyl_synth_N"/>
</dbReference>
<dbReference type="PROSITE" id="PS52004">
    <property type="entry name" value="KS3_2"/>
    <property type="match status" value="1"/>
</dbReference>
<dbReference type="InterPro" id="IPR014031">
    <property type="entry name" value="Ketoacyl_synth_C"/>
</dbReference>
<organism evidence="6 7">
    <name type="scientific">Pseudoalteromonas luteoviolacea S4054</name>
    <dbReference type="NCBI Taxonomy" id="1129367"/>
    <lineage>
        <taxon>Bacteria</taxon>
        <taxon>Pseudomonadati</taxon>
        <taxon>Pseudomonadota</taxon>
        <taxon>Gammaproteobacteria</taxon>
        <taxon>Alteromonadales</taxon>
        <taxon>Pseudoalteromonadaceae</taxon>
        <taxon>Pseudoalteromonas</taxon>
    </lineage>
</organism>
<dbReference type="SMART" id="SM00825">
    <property type="entry name" value="PKS_KS"/>
    <property type="match status" value="1"/>
</dbReference>
<dbReference type="SUPFAM" id="SSF53901">
    <property type="entry name" value="Thiolase-like"/>
    <property type="match status" value="2"/>
</dbReference>
<dbReference type="PROSITE" id="PS51257">
    <property type="entry name" value="PROKAR_LIPOPROTEIN"/>
    <property type="match status" value="1"/>
</dbReference>
<evidence type="ECO:0000259" key="5">
    <source>
        <dbReference type="PROSITE" id="PS52004"/>
    </source>
</evidence>
<dbReference type="RefSeq" id="WP_046357810.1">
    <property type="nucleotide sequence ID" value="NZ_AUXW01000177.1"/>
</dbReference>
<evidence type="ECO:0000313" key="6">
    <source>
        <dbReference type="EMBL" id="KKE81774.1"/>
    </source>
</evidence>
<proteinExistence type="inferred from homology"/>
<gene>
    <name evidence="6" type="ORF">N479_21325</name>
</gene>
<feature type="domain" description="Ketosynthase family 3 (KS3)" evidence="5">
    <location>
        <begin position="1"/>
        <end position="397"/>
    </location>
</feature>
<accession>A0A0F6A8P7</accession>
<evidence type="ECO:0000256" key="1">
    <source>
        <dbReference type="ARBA" id="ARBA00005194"/>
    </source>
</evidence>
<dbReference type="PROSITE" id="PS00606">
    <property type="entry name" value="KS3_1"/>
    <property type="match status" value="1"/>
</dbReference>
<dbReference type="PATRIC" id="fig|1129367.4.peg.4431"/>
<dbReference type="AlphaFoldDB" id="A0A0F6A8P7"/>
<dbReference type="PANTHER" id="PTHR11712">
    <property type="entry name" value="POLYKETIDE SYNTHASE-RELATED"/>
    <property type="match status" value="1"/>
</dbReference>
<dbReference type="GO" id="GO:0004315">
    <property type="term" value="F:3-oxoacyl-[acyl-carrier-protein] synthase activity"/>
    <property type="evidence" value="ECO:0007669"/>
    <property type="project" value="InterPro"/>
</dbReference>
<dbReference type="PANTHER" id="PTHR11712:SF336">
    <property type="entry name" value="3-OXOACYL-[ACYL-CARRIER-PROTEIN] SYNTHASE, MITOCHONDRIAL"/>
    <property type="match status" value="1"/>
</dbReference>
<dbReference type="Pfam" id="PF00109">
    <property type="entry name" value="ketoacyl-synt"/>
    <property type="match status" value="1"/>
</dbReference>
<evidence type="ECO:0000313" key="7">
    <source>
        <dbReference type="Proteomes" id="UP000033434"/>
    </source>
</evidence>
<keyword evidence="3 4" id="KW-0808">Transferase</keyword>
<dbReference type="GO" id="GO:0006633">
    <property type="term" value="P:fatty acid biosynthetic process"/>
    <property type="evidence" value="ECO:0007669"/>
    <property type="project" value="UniProtKB-UniPathway"/>
</dbReference>
<dbReference type="InterPro" id="IPR020841">
    <property type="entry name" value="PKS_Beta-ketoAc_synthase_dom"/>
</dbReference>